<comment type="caution">
    <text evidence="11">The sequence shown here is derived from an EMBL/GenBank/DDBJ whole genome shotgun (WGS) entry which is preliminary data.</text>
</comment>
<dbReference type="Proteomes" id="UP000054736">
    <property type="component" value="Unassembled WGS sequence"/>
</dbReference>
<evidence type="ECO:0000256" key="9">
    <source>
        <dbReference type="ARBA" id="ARBA00030775"/>
    </source>
</evidence>
<dbReference type="PRINTS" id="PR00885">
    <property type="entry name" value="BCTERIALGSPH"/>
</dbReference>
<evidence type="ECO:0000256" key="4">
    <source>
        <dbReference type="ARBA" id="ARBA00022481"/>
    </source>
</evidence>
<dbReference type="NCBIfam" id="TIGR02532">
    <property type="entry name" value="IV_pilin_GFxxxE"/>
    <property type="match status" value="1"/>
</dbReference>
<evidence type="ECO:0000256" key="7">
    <source>
        <dbReference type="ARBA" id="ARBA00022989"/>
    </source>
</evidence>
<dbReference type="NCBIfam" id="TIGR01708">
    <property type="entry name" value="typeII_sec_gspH"/>
    <property type="match status" value="1"/>
</dbReference>
<keyword evidence="4" id="KW-0488">Methylation</keyword>
<reference evidence="11 12" key="1">
    <citation type="submission" date="2015-11" db="EMBL/GenBank/DDBJ databases">
        <title>Genomic analysis of 38 Legionella species identifies large and diverse effector repertoires.</title>
        <authorList>
            <person name="Burstein D."/>
            <person name="Amaro F."/>
            <person name="Zusman T."/>
            <person name="Lifshitz Z."/>
            <person name="Cohen O."/>
            <person name="Gilbert J.A."/>
            <person name="Pupko T."/>
            <person name="Shuman H.A."/>
            <person name="Segal G."/>
        </authorList>
    </citation>
    <scope>NUCLEOTIDE SEQUENCE [LARGE SCALE GENOMIC DNA]</scope>
    <source>
        <strain evidence="11 12">ATCC 700990</strain>
    </source>
</reference>
<comment type="subcellular location">
    <subcellularLocation>
        <location evidence="1">Cell inner membrane</location>
        <topology evidence="1">Single-pass membrane protein</topology>
    </subcellularLocation>
</comment>
<dbReference type="GO" id="GO:0015628">
    <property type="term" value="P:protein secretion by the type II secretion system"/>
    <property type="evidence" value="ECO:0007669"/>
    <property type="project" value="InterPro"/>
</dbReference>
<evidence type="ECO:0000256" key="10">
    <source>
        <dbReference type="SAM" id="Phobius"/>
    </source>
</evidence>
<dbReference type="RefSeq" id="WP_058494683.1">
    <property type="nucleotide sequence ID" value="NZ_CAAAIU010000003.1"/>
</dbReference>
<dbReference type="AlphaFoldDB" id="A0A0W0TBL4"/>
<name>A0A0W0TBL4_9GAMM</name>
<accession>A0A0W0TBL4</accession>
<dbReference type="OrthoDB" id="5649665at2"/>
<dbReference type="STRING" id="1212489.Ldro_0324"/>
<gene>
    <name evidence="11" type="ORF">Ldro_0324</name>
</gene>
<dbReference type="InterPro" id="IPR012902">
    <property type="entry name" value="N_methyl_site"/>
</dbReference>
<keyword evidence="5" id="KW-0997">Cell inner membrane</keyword>
<keyword evidence="7 10" id="KW-1133">Transmembrane helix</keyword>
<dbReference type="SUPFAM" id="SSF54523">
    <property type="entry name" value="Pili subunits"/>
    <property type="match status" value="1"/>
</dbReference>
<evidence type="ECO:0000256" key="2">
    <source>
        <dbReference type="ARBA" id="ARBA00021549"/>
    </source>
</evidence>
<sequence>MHAERGFTLIEILVVVAIIGITLGFAMLAFGDFGASRRAVVSAEQFSSYIKLVQQQAIIETSTLGINLANEGYSTYRFESGGWQMMPAKSIFHWRSFPSKISVTFRQGGSKNKLKNPDIIITPAGDMSEFIADFGTSTNTQVVSLIGNTDGRIIIEKPK</sequence>
<keyword evidence="8 10" id="KW-0472">Membrane</keyword>
<evidence type="ECO:0000313" key="11">
    <source>
        <dbReference type="EMBL" id="KTC92953.1"/>
    </source>
</evidence>
<evidence type="ECO:0000256" key="1">
    <source>
        <dbReference type="ARBA" id="ARBA00004377"/>
    </source>
</evidence>
<evidence type="ECO:0000313" key="12">
    <source>
        <dbReference type="Proteomes" id="UP000054736"/>
    </source>
</evidence>
<evidence type="ECO:0000256" key="8">
    <source>
        <dbReference type="ARBA" id="ARBA00023136"/>
    </source>
</evidence>
<evidence type="ECO:0000256" key="5">
    <source>
        <dbReference type="ARBA" id="ARBA00022519"/>
    </source>
</evidence>
<dbReference type="GO" id="GO:0015627">
    <property type="term" value="C:type II protein secretion system complex"/>
    <property type="evidence" value="ECO:0007669"/>
    <property type="project" value="InterPro"/>
</dbReference>
<feature type="transmembrane region" description="Helical" evidence="10">
    <location>
        <begin position="6"/>
        <end position="30"/>
    </location>
</feature>
<keyword evidence="6 10" id="KW-0812">Transmembrane</keyword>
<proteinExistence type="predicted"/>
<protein>
    <recommendedName>
        <fullName evidence="2">Type II secretion system protein H</fullName>
    </recommendedName>
    <alternativeName>
        <fullName evidence="9">General secretion pathway protein H</fullName>
    </alternativeName>
</protein>
<dbReference type="PATRIC" id="fig|1212489.4.peg.335"/>
<keyword evidence="12" id="KW-1185">Reference proteome</keyword>
<dbReference type="InterPro" id="IPR049875">
    <property type="entry name" value="TypeII_GspH"/>
</dbReference>
<dbReference type="PROSITE" id="PS00409">
    <property type="entry name" value="PROKAR_NTER_METHYL"/>
    <property type="match status" value="1"/>
</dbReference>
<dbReference type="InterPro" id="IPR002416">
    <property type="entry name" value="T2SS_protein-GspH"/>
</dbReference>
<keyword evidence="3" id="KW-1003">Cell membrane</keyword>
<dbReference type="GO" id="GO:0005886">
    <property type="term" value="C:plasma membrane"/>
    <property type="evidence" value="ECO:0007669"/>
    <property type="project" value="UniProtKB-SubCell"/>
</dbReference>
<dbReference type="Gene3D" id="3.55.40.10">
    <property type="entry name" value="minor pseudopilin epsh domain"/>
    <property type="match status" value="1"/>
</dbReference>
<dbReference type="Pfam" id="PF07963">
    <property type="entry name" value="N_methyl"/>
    <property type="match status" value="1"/>
</dbReference>
<evidence type="ECO:0000256" key="3">
    <source>
        <dbReference type="ARBA" id="ARBA00022475"/>
    </source>
</evidence>
<evidence type="ECO:0000256" key="6">
    <source>
        <dbReference type="ARBA" id="ARBA00022692"/>
    </source>
</evidence>
<dbReference type="EMBL" id="LNXY01000003">
    <property type="protein sequence ID" value="KTC92953.1"/>
    <property type="molecule type" value="Genomic_DNA"/>
</dbReference>
<dbReference type="InterPro" id="IPR045584">
    <property type="entry name" value="Pilin-like"/>
</dbReference>
<organism evidence="11 12">
    <name type="scientific">Legionella drozanskii LLAP-1</name>
    <dbReference type="NCBI Taxonomy" id="1212489"/>
    <lineage>
        <taxon>Bacteria</taxon>
        <taxon>Pseudomonadati</taxon>
        <taxon>Pseudomonadota</taxon>
        <taxon>Gammaproteobacteria</taxon>
        <taxon>Legionellales</taxon>
        <taxon>Legionellaceae</taxon>
        <taxon>Legionella</taxon>
    </lineage>
</organism>